<dbReference type="Proteomes" id="UP001558713">
    <property type="component" value="Unassembled WGS sequence"/>
</dbReference>
<dbReference type="PROSITE" id="PS50808">
    <property type="entry name" value="ZF_BED"/>
    <property type="match status" value="1"/>
</dbReference>
<evidence type="ECO:0000256" key="4">
    <source>
        <dbReference type="PROSITE-ProRule" id="PRU00027"/>
    </source>
</evidence>
<keyword evidence="1" id="KW-0479">Metal-binding</keyword>
<keyword evidence="3" id="KW-0862">Zinc</keyword>
<evidence type="ECO:0000259" key="6">
    <source>
        <dbReference type="PROSITE" id="PS50808"/>
    </source>
</evidence>
<evidence type="ECO:0000313" key="7">
    <source>
        <dbReference type="EMBL" id="KAL1188205.1"/>
    </source>
</evidence>
<evidence type="ECO:0000313" key="8">
    <source>
        <dbReference type="Proteomes" id="UP001558713"/>
    </source>
</evidence>
<dbReference type="SMART" id="SM00614">
    <property type="entry name" value="ZnF_BED"/>
    <property type="match status" value="1"/>
</dbReference>
<reference evidence="7 8" key="1">
    <citation type="submission" date="2024-04" db="EMBL/GenBank/DDBJ databases">
        <title>Genome assembly C_amara_ONT_v2.</title>
        <authorList>
            <person name="Yant L."/>
            <person name="Moore C."/>
            <person name="Slenker M."/>
        </authorList>
    </citation>
    <scope>NUCLEOTIDE SEQUENCE [LARGE SCALE GENOMIC DNA]</scope>
    <source>
        <tissue evidence="7">Leaf</tissue>
    </source>
</reference>
<evidence type="ECO:0000256" key="5">
    <source>
        <dbReference type="SAM" id="MobiDB-lite"/>
    </source>
</evidence>
<dbReference type="EMBL" id="JBANAX010000930">
    <property type="protein sequence ID" value="KAL1188205.1"/>
    <property type="molecule type" value="Genomic_DNA"/>
</dbReference>
<feature type="region of interest" description="Disordered" evidence="5">
    <location>
        <begin position="1"/>
        <end position="42"/>
    </location>
</feature>
<dbReference type="PANTHER" id="PTHR34396">
    <property type="entry name" value="OS03G0264950 PROTEIN-RELATED"/>
    <property type="match status" value="1"/>
</dbReference>
<dbReference type="InterPro" id="IPR003656">
    <property type="entry name" value="Znf_BED"/>
</dbReference>
<comment type="caution">
    <text evidence="7">The sequence shown here is derived from an EMBL/GenBank/DDBJ whole genome shotgun (WGS) entry which is preliminary data.</text>
</comment>
<evidence type="ECO:0000256" key="1">
    <source>
        <dbReference type="ARBA" id="ARBA00022723"/>
    </source>
</evidence>
<name>A0ABD0ZH91_CARAN</name>
<feature type="compositionally biased region" description="Polar residues" evidence="5">
    <location>
        <begin position="19"/>
        <end position="32"/>
    </location>
</feature>
<dbReference type="PANTHER" id="PTHR34396:SF24">
    <property type="entry name" value="BED-TYPE DOMAIN-CONTAINING PROTEIN"/>
    <property type="match status" value="1"/>
</dbReference>
<accession>A0ABD0ZH91</accession>
<dbReference type="InterPro" id="IPR053031">
    <property type="entry name" value="Cuticle_assoc_protein"/>
</dbReference>
<keyword evidence="2 4" id="KW-0863">Zinc-finger</keyword>
<evidence type="ECO:0000256" key="2">
    <source>
        <dbReference type="ARBA" id="ARBA00022771"/>
    </source>
</evidence>
<keyword evidence="8" id="KW-1185">Reference proteome</keyword>
<dbReference type="SUPFAM" id="SSF57667">
    <property type="entry name" value="beta-beta-alpha zinc fingers"/>
    <property type="match status" value="1"/>
</dbReference>
<sequence>MESEKQSPADCGNMPKNRTAASEGSSLPQSNPEESKAKRQRHSHVWENFTVITKVSSEGVSELRAKCNHCSKDYAYESHKKDTSNFNRHSLVCSKKTRDGDVGAMLVNLEGKIQARKIDQVVFREMVAKCIIEHDLPFSYVEYDKVRLIWKYLNADVKFISRNTAAGDIFKFYENKKTKLKTELLEIPGRIAFTSDLWSAITVEGLSV</sequence>
<feature type="domain" description="BED-type" evidence="6">
    <location>
        <begin position="40"/>
        <end position="89"/>
    </location>
</feature>
<dbReference type="GO" id="GO:0008270">
    <property type="term" value="F:zinc ion binding"/>
    <property type="evidence" value="ECO:0007669"/>
    <property type="project" value="UniProtKB-KW"/>
</dbReference>
<dbReference type="AlphaFoldDB" id="A0ABD0ZH91"/>
<gene>
    <name evidence="7" type="ORF">V5N11_025423</name>
</gene>
<proteinExistence type="predicted"/>
<protein>
    <submittedName>
        <fullName evidence="7">Zinc finger BED domain-containing protein RICESLEEPER 3</fullName>
    </submittedName>
</protein>
<evidence type="ECO:0000256" key="3">
    <source>
        <dbReference type="ARBA" id="ARBA00022833"/>
    </source>
</evidence>
<dbReference type="InterPro" id="IPR036236">
    <property type="entry name" value="Znf_C2H2_sf"/>
</dbReference>
<organism evidence="7 8">
    <name type="scientific">Cardamine amara subsp. amara</name>
    <dbReference type="NCBI Taxonomy" id="228776"/>
    <lineage>
        <taxon>Eukaryota</taxon>
        <taxon>Viridiplantae</taxon>
        <taxon>Streptophyta</taxon>
        <taxon>Embryophyta</taxon>
        <taxon>Tracheophyta</taxon>
        <taxon>Spermatophyta</taxon>
        <taxon>Magnoliopsida</taxon>
        <taxon>eudicotyledons</taxon>
        <taxon>Gunneridae</taxon>
        <taxon>Pentapetalae</taxon>
        <taxon>rosids</taxon>
        <taxon>malvids</taxon>
        <taxon>Brassicales</taxon>
        <taxon>Brassicaceae</taxon>
        <taxon>Cardamineae</taxon>
        <taxon>Cardamine</taxon>
    </lineage>
</organism>